<sequence length="117" mass="12480">EFDATVCWLSDKPLTPGARVLVKHGTRTVQAIVTELRTRFDEQNLTTVEDPGTLTLNEIGQVTVRATAAVPLDDYTNSRRMGSFLVIDVADGSTLAAGLIGDPLTTITRDVALAGVP</sequence>
<feature type="non-terminal residue" evidence="4">
    <location>
        <position position="1"/>
    </location>
</feature>
<keyword evidence="4" id="KW-0548">Nucleotidyltransferase</keyword>
<protein>
    <submittedName>
        <fullName evidence="4">Sulfate adenylyltransferase</fullName>
    </submittedName>
</protein>
<feature type="domain" description="GTP-eEF1A C-terminal" evidence="3">
    <location>
        <begin position="1"/>
        <end position="100"/>
    </location>
</feature>
<keyword evidence="2" id="KW-0342">GTP-binding</keyword>
<keyword evidence="4" id="KW-0808">Transferase</keyword>
<name>A0ABW3R5U7_9PSEU</name>
<evidence type="ECO:0000259" key="3">
    <source>
        <dbReference type="Pfam" id="PF22594"/>
    </source>
</evidence>
<reference evidence="5" key="1">
    <citation type="journal article" date="2019" name="Int. J. Syst. Evol. Microbiol.">
        <title>The Global Catalogue of Microorganisms (GCM) 10K type strain sequencing project: providing services to taxonomists for standard genome sequencing and annotation.</title>
        <authorList>
            <consortium name="The Broad Institute Genomics Platform"/>
            <consortium name="The Broad Institute Genome Sequencing Center for Infectious Disease"/>
            <person name="Wu L."/>
            <person name="Ma J."/>
        </authorList>
    </citation>
    <scope>NUCLEOTIDE SEQUENCE [LARGE SCALE GENOMIC DNA]</scope>
    <source>
        <strain evidence="5">CCUG 60214</strain>
    </source>
</reference>
<keyword evidence="5" id="KW-1185">Reference proteome</keyword>
<dbReference type="Proteomes" id="UP001597168">
    <property type="component" value="Unassembled WGS sequence"/>
</dbReference>
<keyword evidence="1" id="KW-0547">Nucleotide-binding</keyword>
<evidence type="ECO:0000313" key="4">
    <source>
        <dbReference type="EMBL" id="MFD1152449.1"/>
    </source>
</evidence>
<organism evidence="4 5">
    <name type="scientific">Saccharothrix hoggarensis</name>
    <dbReference type="NCBI Taxonomy" id="913853"/>
    <lineage>
        <taxon>Bacteria</taxon>
        <taxon>Bacillati</taxon>
        <taxon>Actinomycetota</taxon>
        <taxon>Actinomycetes</taxon>
        <taxon>Pseudonocardiales</taxon>
        <taxon>Pseudonocardiaceae</taxon>
        <taxon>Saccharothrix</taxon>
    </lineage>
</organism>
<dbReference type="InterPro" id="IPR054696">
    <property type="entry name" value="GTP-eEF1A_C"/>
</dbReference>
<evidence type="ECO:0000256" key="2">
    <source>
        <dbReference type="ARBA" id="ARBA00023134"/>
    </source>
</evidence>
<dbReference type="SUPFAM" id="SSF50465">
    <property type="entry name" value="EF-Tu/eEF-1alpha/eIF2-gamma C-terminal domain"/>
    <property type="match status" value="1"/>
</dbReference>
<evidence type="ECO:0000313" key="5">
    <source>
        <dbReference type="Proteomes" id="UP001597168"/>
    </source>
</evidence>
<gene>
    <name evidence="4" type="ORF">ACFQ3T_35380</name>
</gene>
<proteinExistence type="predicted"/>
<dbReference type="InterPro" id="IPR044139">
    <property type="entry name" value="CysN_NoDQ_III"/>
</dbReference>
<dbReference type="Pfam" id="PF22594">
    <property type="entry name" value="GTP-eEF1A_C"/>
    <property type="match status" value="1"/>
</dbReference>
<evidence type="ECO:0000256" key="1">
    <source>
        <dbReference type="ARBA" id="ARBA00022741"/>
    </source>
</evidence>
<dbReference type="InterPro" id="IPR009001">
    <property type="entry name" value="Transl_elong_EF1A/Init_IF2_C"/>
</dbReference>
<comment type="caution">
    <text evidence="4">The sequence shown here is derived from an EMBL/GenBank/DDBJ whole genome shotgun (WGS) entry which is preliminary data.</text>
</comment>
<dbReference type="GO" id="GO:0016779">
    <property type="term" value="F:nucleotidyltransferase activity"/>
    <property type="evidence" value="ECO:0007669"/>
    <property type="project" value="UniProtKB-KW"/>
</dbReference>
<dbReference type="CDD" id="cd04095">
    <property type="entry name" value="CysN_NoDQ_III"/>
    <property type="match status" value="1"/>
</dbReference>
<dbReference type="EMBL" id="JBHTLK010000395">
    <property type="protein sequence ID" value="MFD1152449.1"/>
    <property type="molecule type" value="Genomic_DNA"/>
</dbReference>
<dbReference type="Gene3D" id="2.40.30.10">
    <property type="entry name" value="Translation factors"/>
    <property type="match status" value="1"/>
</dbReference>
<accession>A0ABW3R5U7</accession>